<evidence type="ECO:0000313" key="2">
    <source>
        <dbReference type="EMBL" id="AKJ71763.1"/>
    </source>
</evidence>
<feature type="region of interest" description="Disordered" evidence="1">
    <location>
        <begin position="24"/>
        <end position="94"/>
    </location>
</feature>
<dbReference type="RefSeq" id="YP_009204508.1">
    <property type="nucleotide sequence ID" value="NC_028865.1"/>
</dbReference>
<protein>
    <submittedName>
        <fullName evidence="2">Uncharacterized protein</fullName>
    </submittedName>
</protein>
<keyword evidence="3" id="KW-1185">Reference proteome</keyword>
<dbReference type="OrthoDB" id="35117at10239"/>
<sequence length="94" mass="9763">MNNKKRFFIGVMIAFAASGLGLGSAFADPNTNANDGDLGTGPSAAKIESGNGPRDVGEKIKPVGIRQVGEPIDDGQGPRPDPEDLIPSDDDKKK</sequence>
<name>A0A0K0N5I9_9CAUD</name>
<dbReference type="KEGG" id="vg:26631034"/>
<gene>
    <name evidence="2" type="ORF">TIN2_73</name>
</gene>
<evidence type="ECO:0000256" key="1">
    <source>
        <dbReference type="SAM" id="MobiDB-lite"/>
    </source>
</evidence>
<dbReference type="EMBL" id="KR011062">
    <property type="protein sequence ID" value="AKJ71763.1"/>
    <property type="molecule type" value="Genomic_DNA"/>
</dbReference>
<dbReference type="GeneID" id="26631034"/>
<reference evidence="2 3" key="1">
    <citation type="journal article" date="2015" name="Appl. Environ. Microbiol.">
        <title>Three of a Kind: Genetically Similar Tsukamurella Phages TIN2, TIN3, and TIN4.</title>
        <authorList>
            <person name="Dyson Z.A."/>
            <person name="Tucci J."/>
            <person name="Seviour R.J."/>
            <person name="Petrovski S."/>
        </authorList>
    </citation>
    <scope>NUCLEOTIDE SEQUENCE [LARGE SCALE GENOMIC DNA]</scope>
</reference>
<evidence type="ECO:0000313" key="3">
    <source>
        <dbReference type="Proteomes" id="UP000203853"/>
    </source>
</evidence>
<accession>A0A0K0N5I9</accession>
<organism evidence="2 3">
    <name type="scientific">Tsukamurella phage TIN2</name>
    <dbReference type="NCBI Taxonomy" id="1636545"/>
    <lineage>
        <taxon>Viruses</taxon>
        <taxon>Duplodnaviria</taxon>
        <taxon>Heunggongvirae</taxon>
        <taxon>Uroviricota</taxon>
        <taxon>Caudoviricetes</taxon>
        <taxon>Tinduovirus</taxon>
        <taxon>Tinduovirus TIN2</taxon>
    </lineage>
</organism>
<dbReference type="Proteomes" id="UP000203853">
    <property type="component" value="Segment"/>
</dbReference>
<proteinExistence type="predicted"/>